<evidence type="ECO:0000313" key="1">
    <source>
        <dbReference type="EMBL" id="SDY60303.1"/>
    </source>
</evidence>
<accession>A0A1H3L7B2</accession>
<dbReference type="Proteomes" id="UP000183918">
    <property type="component" value="Unassembled WGS sequence"/>
</dbReference>
<dbReference type="EMBL" id="FNPG01000024">
    <property type="protein sequence ID" value="SDY60303.1"/>
    <property type="molecule type" value="Genomic_DNA"/>
</dbReference>
<gene>
    <name evidence="1" type="ORF">SAMN02910414_01926</name>
</gene>
<proteinExistence type="predicted"/>
<reference evidence="1 2" key="1">
    <citation type="submission" date="2016-10" db="EMBL/GenBank/DDBJ databases">
        <authorList>
            <person name="de Groot N.N."/>
        </authorList>
    </citation>
    <scope>NUCLEOTIDE SEQUENCE [LARGE SCALE GENOMIC DNA]</scope>
    <source>
        <strain evidence="1 2">DSM 14045</strain>
    </source>
</reference>
<organism evidence="1 2">
    <name type="scientific">Lachnobacterium bovis DSM 14045</name>
    <dbReference type="NCBI Taxonomy" id="1122142"/>
    <lineage>
        <taxon>Bacteria</taxon>
        <taxon>Bacillati</taxon>
        <taxon>Bacillota</taxon>
        <taxon>Clostridia</taxon>
        <taxon>Lachnospirales</taxon>
        <taxon>Lachnospiraceae</taxon>
        <taxon>Lachnobacterium</taxon>
    </lineage>
</organism>
<dbReference type="STRING" id="1122142.SAMN02910414_01926"/>
<evidence type="ECO:0000313" key="2">
    <source>
        <dbReference type="Proteomes" id="UP000183918"/>
    </source>
</evidence>
<protein>
    <submittedName>
        <fullName evidence="1">Uncharacterized protein</fullName>
    </submittedName>
</protein>
<name>A0A1H3L7B2_9FIRM</name>
<keyword evidence="2" id="KW-1185">Reference proteome</keyword>
<sequence length="42" mass="5222">MSAKYNEDFKKEVVDAYYNTFKNCFYYRFTFDSVEMLVRQDD</sequence>
<dbReference type="AlphaFoldDB" id="A0A1H3L7B2"/>
<dbReference type="RefSeq" id="WP_278320473.1">
    <property type="nucleotide sequence ID" value="NZ_FNPG01000024.1"/>
</dbReference>